<dbReference type="EMBL" id="JADKYB010000003">
    <property type="protein sequence ID" value="MBM9504128.1"/>
    <property type="molecule type" value="Genomic_DNA"/>
</dbReference>
<dbReference type="SUPFAM" id="SSF56176">
    <property type="entry name" value="FAD-binding/transporter-associated domain-like"/>
    <property type="match status" value="1"/>
</dbReference>
<evidence type="ECO:0000256" key="1">
    <source>
        <dbReference type="ARBA" id="ARBA00022630"/>
    </source>
</evidence>
<dbReference type="InterPro" id="IPR036318">
    <property type="entry name" value="FAD-bd_PCMH-like_sf"/>
</dbReference>
<dbReference type="RefSeq" id="WP_205356011.1">
    <property type="nucleotide sequence ID" value="NZ_JADKYB010000003.1"/>
</dbReference>
<dbReference type="InterPro" id="IPR051312">
    <property type="entry name" value="Diverse_Substr_Oxidored"/>
</dbReference>
<name>A0ABS2TQ85_9ACTN</name>
<evidence type="ECO:0000313" key="5">
    <source>
        <dbReference type="EMBL" id="MBM9504128.1"/>
    </source>
</evidence>
<keyword evidence="6" id="KW-1185">Reference proteome</keyword>
<dbReference type="InterPro" id="IPR005107">
    <property type="entry name" value="CO_DH_flav_C"/>
</dbReference>
<dbReference type="InterPro" id="IPR036683">
    <property type="entry name" value="CO_DH_flav_C_dom_sf"/>
</dbReference>
<gene>
    <name evidence="5" type="ORF">ITX44_06180</name>
</gene>
<organism evidence="5 6">
    <name type="scientific">Actinacidiphila acididurans</name>
    <dbReference type="NCBI Taxonomy" id="2784346"/>
    <lineage>
        <taxon>Bacteria</taxon>
        <taxon>Bacillati</taxon>
        <taxon>Actinomycetota</taxon>
        <taxon>Actinomycetes</taxon>
        <taxon>Kitasatosporales</taxon>
        <taxon>Streptomycetaceae</taxon>
        <taxon>Actinacidiphila</taxon>
    </lineage>
</organism>
<evidence type="ECO:0000256" key="3">
    <source>
        <dbReference type="ARBA" id="ARBA00023002"/>
    </source>
</evidence>
<dbReference type="Gene3D" id="3.30.390.50">
    <property type="entry name" value="CO dehydrogenase flavoprotein, C-terminal domain"/>
    <property type="match status" value="1"/>
</dbReference>
<dbReference type="SUPFAM" id="SSF55447">
    <property type="entry name" value="CO dehydrogenase flavoprotein C-terminal domain-like"/>
    <property type="match status" value="1"/>
</dbReference>
<dbReference type="Pfam" id="PF03450">
    <property type="entry name" value="CO_deh_flav_C"/>
    <property type="match status" value="1"/>
</dbReference>
<dbReference type="InterPro" id="IPR016166">
    <property type="entry name" value="FAD-bd_PCMH"/>
</dbReference>
<proteinExistence type="predicted"/>
<comment type="caution">
    <text evidence="5">The sequence shown here is derived from an EMBL/GenBank/DDBJ whole genome shotgun (WGS) entry which is preliminary data.</text>
</comment>
<dbReference type="InterPro" id="IPR016169">
    <property type="entry name" value="FAD-bd_PCMH_sub2"/>
</dbReference>
<feature type="domain" description="FAD-binding PCMH-type" evidence="4">
    <location>
        <begin position="12"/>
        <end position="180"/>
    </location>
</feature>
<dbReference type="SMART" id="SM01092">
    <property type="entry name" value="CO_deh_flav_C"/>
    <property type="match status" value="1"/>
</dbReference>
<evidence type="ECO:0000259" key="4">
    <source>
        <dbReference type="PROSITE" id="PS51387"/>
    </source>
</evidence>
<dbReference type="Proteomes" id="UP000749040">
    <property type="component" value="Unassembled WGS sequence"/>
</dbReference>
<evidence type="ECO:0000313" key="6">
    <source>
        <dbReference type="Proteomes" id="UP000749040"/>
    </source>
</evidence>
<reference evidence="5 6" key="1">
    <citation type="submission" date="2021-01" db="EMBL/GenBank/DDBJ databases">
        <title>Streptomyces acididurans sp. nov., isolated from a peat swamp forest soil.</title>
        <authorList>
            <person name="Chantavorakit T."/>
            <person name="Duangmal K."/>
        </authorList>
    </citation>
    <scope>NUCLEOTIDE SEQUENCE [LARGE SCALE GENOMIC DNA]</scope>
    <source>
        <strain evidence="5 6">KK5PA1</strain>
    </source>
</reference>
<protein>
    <submittedName>
        <fullName evidence="5">FAD binding domain-containing protein</fullName>
    </submittedName>
</protein>
<dbReference type="Pfam" id="PF00941">
    <property type="entry name" value="FAD_binding_5"/>
    <property type="match status" value="1"/>
</dbReference>
<dbReference type="PROSITE" id="PS51387">
    <property type="entry name" value="FAD_PCMH"/>
    <property type="match status" value="1"/>
</dbReference>
<sequence length="304" mass="31578">MTTLDRALEHTGPLEPSMLLTPHSLDEALRLLAAGDAAVVAGGVGHTLRRHDRRPCPATLVSVGRLPGFDTVTWTDTEVVIGAGVRLSALEADVRLAAAWPMVTEAAGSVATARIRRMVTLGGNIAADDDSHDPPVALAAAGARLTVRDALSGRTLAIGDIGGLRRDELIQDVRLPLTAPDQGTVGSSFQKFLVRGLWEYACVNVGAVVRLDARGAVRDLSLAVGSVTGGPVPVDLAGLAEEAGEAAGGIDDRVIDEAARRAAEQTSPYGDVRGSAAYKTRMIAEFARRALTTAALRAAEGTGR</sequence>
<accession>A0ABS2TQ85</accession>
<dbReference type="Gene3D" id="3.30.465.10">
    <property type="match status" value="1"/>
</dbReference>
<keyword evidence="2" id="KW-0274">FAD</keyword>
<dbReference type="PANTHER" id="PTHR42659:SF2">
    <property type="entry name" value="XANTHINE DEHYDROGENASE SUBUNIT C-RELATED"/>
    <property type="match status" value="1"/>
</dbReference>
<keyword evidence="1" id="KW-0285">Flavoprotein</keyword>
<keyword evidence="3" id="KW-0560">Oxidoreductase</keyword>
<dbReference type="PANTHER" id="PTHR42659">
    <property type="entry name" value="XANTHINE DEHYDROGENASE SUBUNIT C-RELATED"/>
    <property type="match status" value="1"/>
</dbReference>
<evidence type="ECO:0000256" key="2">
    <source>
        <dbReference type="ARBA" id="ARBA00022827"/>
    </source>
</evidence>
<dbReference type="InterPro" id="IPR002346">
    <property type="entry name" value="Mopterin_DH_FAD-bd"/>
</dbReference>